<organism evidence="1 2">
    <name type="scientific">Bacillus anthracis</name>
    <name type="common">anthrax bacterium</name>
    <dbReference type="NCBI Taxonomy" id="1392"/>
    <lineage>
        <taxon>Bacteria</taxon>
        <taxon>Bacillati</taxon>
        <taxon>Bacillota</taxon>
        <taxon>Bacilli</taxon>
        <taxon>Bacillales</taxon>
        <taxon>Bacillaceae</taxon>
        <taxon>Bacillus</taxon>
        <taxon>Bacillus cereus group</taxon>
    </lineage>
</organism>
<keyword evidence="1" id="KW-0614">Plasmid</keyword>
<reference evidence="1 2" key="1">
    <citation type="journal article" date="2009" name="J. Bacteriol.">
        <title>The complete genome sequence of Bacillus anthracis Ames 'Ancestor'.</title>
        <authorList>
            <person name="Ravel J."/>
            <person name="Jiang L."/>
            <person name="Stanley S.T."/>
            <person name="Wilson M.R."/>
            <person name="Decker R.S."/>
            <person name="Read T.D."/>
            <person name="Worsham P."/>
            <person name="Keim P.S."/>
            <person name="Salzberg S.L."/>
            <person name="Fraser-Liggett C.M."/>
            <person name="Rasko D.A."/>
        </authorList>
    </citation>
    <scope>NUCLEOTIDE SEQUENCE [LARGE SCALE GENOMIC DNA]</scope>
    <source>
        <strain evidence="2">Ames ancestor</strain>
        <plasmid evidence="2">pXO1</plasmid>
    </source>
</reference>
<dbReference type="Proteomes" id="UP000000594">
    <property type="component" value="Plasmid pXO1"/>
</dbReference>
<dbReference type="AlphaFoldDB" id="Q6EZJ0"/>
<evidence type="ECO:0000313" key="1">
    <source>
        <dbReference type="EMBL" id="AAT35487.1"/>
    </source>
</evidence>
<proteinExistence type="predicted"/>
<dbReference type="KEGG" id="bar:GBAA_pXO1_0198"/>
<name>Q6EZJ0_BACAN</name>
<sequence>MKSTELKAEEIRLITNINKKIKQVVNHLYV</sequence>
<protein>
    <submittedName>
        <fullName evidence="1">Conserved domain protein</fullName>
    </submittedName>
</protein>
<dbReference type="EMBL" id="AE017336">
    <property type="protein sequence ID" value="AAT35487.1"/>
    <property type="molecule type" value="Genomic_DNA"/>
</dbReference>
<evidence type="ECO:0000313" key="2">
    <source>
        <dbReference type="Proteomes" id="UP000000594"/>
    </source>
</evidence>
<geneLocation type="plasmid" evidence="1 2">
    <name>pXO1</name>
</geneLocation>
<dbReference type="HOGENOM" id="CLU_219966_0_0_9"/>
<keyword evidence="2" id="KW-1185">Reference proteome</keyword>
<accession>Q6EZJ0</accession>
<gene>
    <name evidence="1" type="ordered locus">GBAA_pXO1_0198</name>
</gene>